<organism evidence="2 3">
    <name type="scientific">Halorientalis brevis</name>
    <dbReference type="NCBI Taxonomy" id="1126241"/>
    <lineage>
        <taxon>Archaea</taxon>
        <taxon>Methanobacteriati</taxon>
        <taxon>Methanobacteriota</taxon>
        <taxon>Stenosarchaea group</taxon>
        <taxon>Halobacteria</taxon>
        <taxon>Halobacteriales</taxon>
        <taxon>Haloarculaceae</taxon>
        <taxon>Halorientalis</taxon>
    </lineage>
</organism>
<sequence length="513" mass="55312">MPDETNGTDSSLDRRNVLKGLTVSGAAIAGLSGLSASSVAQESTLPAPFCEAASLPPVRPPGGQAGQCINCVPCDNPIAVKLVSGLSGTSYTIDSDEIPENAEHVTFKAGQNCFLGEVPENPTGDVTWQLEQDNGQPPKLQDISNATFYTCGGQNPPTVDDVKVTCDKITFTTSNIEDVTTLNVAVKFSDQPSDDPPEDFTPTLENGQATVNLPGNRDPIHVTITDQNGLILFDEGVTASDAPCGDAPAVTGVTVRCASITIQTANIQEGEPLDVTVTFSDDSQKPYTPEVDANGVAEVTLPGYLDPEFLEVQYDGQTLFEGFVAAEDAPCAKCPPDLNIAFKYKYGTWWPDTYDDIGEEVDPDVFSIDGGRKEVTICGPFPFAVSYATRTKKHHDGCDGGKHHDGCGDGKHHDKKKKHHDDKDGHDEWNSCGDGKHHEKKKRHNDCDGKKKHHKHHDCKSCGCFKDCEEQEPVTAEKEDGQYCATISATTDGKKNGKICWFRLHCPENDVNG</sequence>
<protein>
    <recommendedName>
        <fullName evidence="4">Ig-like domain repeat protein</fullName>
    </recommendedName>
</protein>
<evidence type="ECO:0000313" key="2">
    <source>
        <dbReference type="EMBL" id="MFD1587869.1"/>
    </source>
</evidence>
<gene>
    <name evidence="2" type="ORF">ACFR9U_12850</name>
</gene>
<comment type="caution">
    <text evidence="2">The sequence shown here is derived from an EMBL/GenBank/DDBJ whole genome shotgun (WGS) entry which is preliminary data.</text>
</comment>
<feature type="region of interest" description="Disordered" evidence="1">
    <location>
        <begin position="405"/>
        <end position="459"/>
    </location>
</feature>
<proteinExistence type="predicted"/>
<evidence type="ECO:0000256" key="1">
    <source>
        <dbReference type="SAM" id="MobiDB-lite"/>
    </source>
</evidence>
<dbReference type="InterPro" id="IPR006311">
    <property type="entry name" value="TAT_signal"/>
</dbReference>
<evidence type="ECO:0008006" key="4">
    <source>
        <dbReference type="Google" id="ProtNLM"/>
    </source>
</evidence>
<evidence type="ECO:0000313" key="3">
    <source>
        <dbReference type="Proteomes" id="UP001597119"/>
    </source>
</evidence>
<dbReference type="EMBL" id="JBHUDJ010000006">
    <property type="protein sequence ID" value="MFD1587869.1"/>
    <property type="molecule type" value="Genomic_DNA"/>
</dbReference>
<reference evidence="2 3" key="1">
    <citation type="journal article" date="2019" name="Int. J. Syst. Evol. Microbiol.">
        <title>The Global Catalogue of Microorganisms (GCM) 10K type strain sequencing project: providing services to taxonomists for standard genome sequencing and annotation.</title>
        <authorList>
            <consortium name="The Broad Institute Genomics Platform"/>
            <consortium name="The Broad Institute Genome Sequencing Center for Infectious Disease"/>
            <person name="Wu L."/>
            <person name="Ma J."/>
        </authorList>
    </citation>
    <scope>NUCLEOTIDE SEQUENCE [LARGE SCALE GENOMIC DNA]</scope>
    <source>
        <strain evidence="2 3">CGMCC 1.12125</strain>
    </source>
</reference>
<feature type="compositionally biased region" description="Basic residues" evidence="1">
    <location>
        <begin position="438"/>
        <end position="458"/>
    </location>
</feature>
<dbReference type="PROSITE" id="PS51318">
    <property type="entry name" value="TAT"/>
    <property type="match status" value="1"/>
</dbReference>
<name>A0ABD6CEU6_9EURY</name>
<dbReference type="AlphaFoldDB" id="A0ABD6CEU6"/>
<accession>A0ABD6CEU6</accession>
<feature type="compositionally biased region" description="Basic and acidic residues" evidence="1">
    <location>
        <begin position="421"/>
        <end position="437"/>
    </location>
</feature>
<dbReference type="Proteomes" id="UP001597119">
    <property type="component" value="Unassembled WGS sequence"/>
</dbReference>
<dbReference type="RefSeq" id="WP_247380512.1">
    <property type="nucleotide sequence ID" value="NZ_JALLGV010000008.1"/>
</dbReference>
<keyword evidence="3" id="KW-1185">Reference proteome</keyword>